<accession>A0A699YL66</accession>
<comment type="caution">
    <text evidence="1">The sequence shown here is derived from an EMBL/GenBank/DDBJ whole genome shotgun (WGS) entry which is preliminary data.</text>
</comment>
<evidence type="ECO:0000313" key="2">
    <source>
        <dbReference type="Proteomes" id="UP000485058"/>
    </source>
</evidence>
<gene>
    <name evidence="1" type="ORF">HaLaN_01408</name>
</gene>
<feature type="non-terminal residue" evidence="1">
    <location>
        <position position="130"/>
    </location>
</feature>
<name>A0A699YL66_HAELA</name>
<protein>
    <submittedName>
        <fullName evidence="1">Uncharacterized protein</fullName>
    </submittedName>
</protein>
<sequence length="130" mass="14521">MLLVAHLGTPCTVYRAGAPGTKLYNIFRRKAAHICRASNASQPAHSYGVSPLATSRPPSSPKEVRPALRQKMHIHRHQHRNKMIRMSFGTLLMEQTCPGSRSNGAMCGWHHEMRPSCVIRACAWCSDTEE</sequence>
<dbReference type="AlphaFoldDB" id="A0A699YL66"/>
<reference evidence="1 2" key="1">
    <citation type="submission" date="2020-02" db="EMBL/GenBank/DDBJ databases">
        <title>Draft genome sequence of Haematococcus lacustris strain NIES-144.</title>
        <authorList>
            <person name="Morimoto D."/>
            <person name="Nakagawa S."/>
            <person name="Yoshida T."/>
            <person name="Sawayama S."/>
        </authorList>
    </citation>
    <scope>NUCLEOTIDE SEQUENCE [LARGE SCALE GENOMIC DNA]</scope>
    <source>
        <strain evidence="1 2">NIES-144</strain>
    </source>
</reference>
<dbReference type="Proteomes" id="UP000485058">
    <property type="component" value="Unassembled WGS sequence"/>
</dbReference>
<proteinExistence type="predicted"/>
<keyword evidence="2" id="KW-1185">Reference proteome</keyword>
<dbReference type="EMBL" id="BLLF01000053">
    <property type="protein sequence ID" value="GFH06729.1"/>
    <property type="molecule type" value="Genomic_DNA"/>
</dbReference>
<evidence type="ECO:0000313" key="1">
    <source>
        <dbReference type="EMBL" id="GFH06729.1"/>
    </source>
</evidence>
<organism evidence="1 2">
    <name type="scientific">Haematococcus lacustris</name>
    <name type="common">Green alga</name>
    <name type="synonym">Haematococcus pluvialis</name>
    <dbReference type="NCBI Taxonomy" id="44745"/>
    <lineage>
        <taxon>Eukaryota</taxon>
        <taxon>Viridiplantae</taxon>
        <taxon>Chlorophyta</taxon>
        <taxon>core chlorophytes</taxon>
        <taxon>Chlorophyceae</taxon>
        <taxon>CS clade</taxon>
        <taxon>Chlamydomonadales</taxon>
        <taxon>Haematococcaceae</taxon>
        <taxon>Haematococcus</taxon>
    </lineage>
</organism>